<protein>
    <submittedName>
        <fullName evidence="1">Uncharacterized protein</fullName>
    </submittedName>
</protein>
<name>A0A2T3HHQ1_9SPHI</name>
<reference evidence="1 2" key="1">
    <citation type="submission" date="2018-03" db="EMBL/GenBank/DDBJ databases">
        <authorList>
            <person name="Keele B.F."/>
        </authorList>
    </citation>
    <scope>NUCLEOTIDE SEQUENCE [LARGE SCALE GENOMIC DNA]</scope>
    <source>
        <strain evidence="1 2">YL28-9</strain>
    </source>
</reference>
<evidence type="ECO:0000313" key="1">
    <source>
        <dbReference type="EMBL" id="PST81986.1"/>
    </source>
</evidence>
<organism evidence="1 2">
    <name type="scientific">Pedobacter yulinensis</name>
    <dbReference type="NCBI Taxonomy" id="2126353"/>
    <lineage>
        <taxon>Bacteria</taxon>
        <taxon>Pseudomonadati</taxon>
        <taxon>Bacteroidota</taxon>
        <taxon>Sphingobacteriia</taxon>
        <taxon>Sphingobacteriales</taxon>
        <taxon>Sphingobacteriaceae</taxon>
        <taxon>Pedobacter</taxon>
    </lineage>
</organism>
<dbReference type="Proteomes" id="UP000240912">
    <property type="component" value="Unassembled WGS sequence"/>
</dbReference>
<keyword evidence="2" id="KW-1185">Reference proteome</keyword>
<dbReference type="AlphaFoldDB" id="A0A2T3HHQ1"/>
<proteinExistence type="predicted"/>
<evidence type="ECO:0000313" key="2">
    <source>
        <dbReference type="Proteomes" id="UP000240912"/>
    </source>
</evidence>
<gene>
    <name evidence="1" type="ORF">C7T94_17525</name>
</gene>
<dbReference type="RefSeq" id="WP_107217078.1">
    <property type="nucleotide sequence ID" value="NZ_KZ686271.1"/>
</dbReference>
<dbReference type="OrthoDB" id="9856404at2"/>
<accession>A0A2T3HHQ1</accession>
<dbReference type="EMBL" id="PYLS01000007">
    <property type="protein sequence ID" value="PST81986.1"/>
    <property type="molecule type" value="Genomic_DNA"/>
</dbReference>
<sequence>MEAHLYNEMLLLQQSRAGGNIDFRDQLNEVPEMIQERVSRPVRRLKRWFNRRGQMLYRMERYRKFFSRHFLR</sequence>
<comment type="caution">
    <text evidence="1">The sequence shown here is derived from an EMBL/GenBank/DDBJ whole genome shotgun (WGS) entry which is preliminary data.</text>
</comment>